<dbReference type="Pfam" id="PF00437">
    <property type="entry name" value="T2SSE"/>
    <property type="match status" value="1"/>
</dbReference>
<evidence type="ECO:0000256" key="1">
    <source>
        <dbReference type="ARBA" id="ARBA00004496"/>
    </source>
</evidence>
<dbReference type="Pfam" id="PF05157">
    <property type="entry name" value="MshEN"/>
    <property type="match status" value="1"/>
</dbReference>
<dbReference type="InterPro" id="IPR007831">
    <property type="entry name" value="T2SS_GspE_N"/>
</dbReference>
<accession>A0ABS2ZWX2</accession>
<dbReference type="CDD" id="cd01129">
    <property type="entry name" value="PulE-GspE-like"/>
    <property type="match status" value="1"/>
</dbReference>
<dbReference type="PANTHER" id="PTHR30258">
    <property type="entry name" value="TYPE II SECRETION SYSTEM PROTEIN GSPE-RELATED"/>
    <property type="match status" value="1"/>
</dbReference>
<keyword evidence="5" id="KW-0067">ATP-binding</keyword>
<comment type="similarity">
    <text evidence="2">Belongs to the GSP E family.</text>
</comment>
<dbReference type="Proteomes" id="UP000779070">
    <property type="component" value="Unassembled WGS sequence"/>
</dbReference>
<evidence type="ECO:0000259" key="6">
    <source>
        <dbReference type="PROSITE" id="PS00662"/>
    </source>
</evidence>
<sequence length="555" mass="61971">MTSQLPLLLQKANKINQEQALHVLKTMSERKTDAYTALLSLEQLSPKKLTTILSELFNLPIIKLDSYDYFLCCQHLGLGDLVRRHSALPITIDNEQLTLAVIDPSIAEPEQDFRFATGMKINLVLCDARTITHAIHNLYGDTESEKWNDFKELTPQQLEQLVELPAEETVDHEALYQDTSPISRYIHQVLLDAVRKRASDIHFEPYKDWFRIRFRCDGLLIEIQQPPNHLSHRLIARLKILAKLDVSERRLPQDGRITLAVSPSKNIDIRVSTLPTIWGEKAVLRLLDKRITSLQLDHLGYNPSQSACYRHALAKPQGMILITGPTGCGKTLSLYSGLNILNQEDINIATAEDPVEIHLSGINQVQIQPKIGFGFAQALRAFLRQDPDVVMVGEIRDSETADIATKASQTGHLVLSTLHTNSASEAVLRMQNMGVKPFNIAAALSLVIAQRLVRRLCPQCKRASLTSIASQDQVFEANTEGCHYCNQGYAGRIGVFEILPVTPQMAEMIAAGATPHQIEKLATKQGMQTLQQSGLEKLTQGLTSQAELQRVLPEL</sequence>
<dbReference type="SUPFAM" id="SSF160246">
    <property type="entry name" value="EspE N-terminal domain-like"/>
    <property type="match status" value="1"/>
</dbReference>
<evidence type="ECO:0000256" key="2">
    <source>
        <dbReference type="ARBA" id="ARBA00006611"/>
    </source>
</evidence>
<dbReference type="RefSeq" id="WP_206368080.1">
    <property type="nucleotide sequence ID" value="NZ_CAWPTM010000090.1"/>
</dbReference>
<dbReference type="Gene3D" id="3.40.50.300">
    <property type="entry name" value="P-loop containing nucleotide triphosphate hydrolases"/>
    <property type="match status" value="1"/>
</dbReference>
<keyword evidence="8" id="KW-1185">Reference proteome</keyword>
<dbReference type="SUPFAM" id="SSF52540">
    <property type="entry name" value="P-loop containing nucleoside triphosphate hydrolases"/>
    <property type="match status" value="1"/>
</dbReference>
<dbReference type="InterPro" id="IPR037257">
    <property type="entry name" value="T2SS_E_N_sf"/>
</dbReference>
<reference evidence="7 8" key="1">
    <citation type="submission" date="2021-02" db="EMBL/GenBank/DDBJ databases">
        <title>Draft Genome Sequences of 5 Vibrio neptunius Strains Isolated From of Bivalve Hatcheries.</title>
        <authorList>
            <person name="Galvis F."/>
            <person name="Barja J.L."/>
            <person name="Lemos M.L."/>
            <person name="Balado M."/>
        </authorList>
    </citation>
    <scope>NUCLEOTIDE SEQUENCE [LARGE SCALE GENOMIC DNA]</scope>
    <source>
        <strain evidence="7 8">PP-145.98</strain>
    </source>
</reference>
<comment type="subcellular location">
    <subcellularLocation>
        <location evidence="1">Cytoplasm</location>
    </subcellularLocation>
</comment>
<dbReference type="PANTHER" id="PTHR30258:SF1">
    <property type="entry name" value="PROTEIN TRANSPORT PROTEIN HOFB HOMOLOG"/>
    <property type="match status" value="1"/>
</dbReference>
<comment type="caution">
    <text evidence="7">The sequence shown here is derived from an EMBL/GenBank/DDBJ whole genome shotgun (WGS) entry which is preliminary data.</text>
</comment>
<keyword evidence="4" id="KW-0547">Nucleotide-binding</keyword>
<evidence type="ECO:0000313" key="8">
    <source>
        <dbReference type="Proteomes" id="UP000779070"/>
    </source>
</evidence>
<dbReference type="InterPro" id="IPR027417">
    <property type="entry name" value="P-loop_NTPase"/>
</dbReference>
<evidence type="ECO:0000256" key="3">
    <source>
        <dbReference type="ARBA" id="ARBA00022490"/>
    </source>
</evidence>
<evidence type="ECO:0000313" key="7">
    <source>
        <dbReference type="EMBL" id="MBN3576114.1"/>
    </source>
</evidence>
<name>A0ABS2ZWX2_9VIBR</name>
<protein>
    <submittedName>
        <fullName evidence="7">Type IV-A pilus assembly ATPase PilB</fullName>
    </submittedName>
</protein>
<dbReference type="PROSITE" id="PS00662">
    <property type="entry name" value="T2SP_E"/>
    <property type="match status" value="1"/>
</dbReference>
<evidence type="ECO:0000256" key="4">
    <source>
        <dbReference type="ARBA" id="ARBA00022741"/>
    </source>
</evidence>
<feature type="domain" description="Bacterial type II secretion system protein E" evidence="6">
    <location>
        <begin position="383"/>
        <end position="397"/>
    </location>
</feature>
<dbReference type="InterPro" id="IPR013374">
    <property type="entry name" value="ATPase_typ4_pilus-assembl_PilB"/>
</dbReference>
<keyword evidence="3" id="KW-0963">Cytoplasm</keyword>
<dbReference type="Gene3D" id="3.30.300.160">
    <property type="entry name" value="Type II secretion system, protein E, N-terminal domain"/>
    <property type="match status" value="1"/>
</dbReference>
<dbReference type="Gene3D" id="3.30.450.90">
    <property type="match status" value="1"/>
</dbReference>
<organism evidence="7 8">
    <name type="scientific">Vibrio neptunius</name>
    <dbReference type="NCBI Taxonomy" id="170651"/>
    <lineage>
        <taxon>Bacteria</taxon>
        <taxon>Pseudomonadati</taxon>
        <taxon>Pseudomonadota</taxon>
        <taxon>Gammaproteobacteria</taxon>
        <taxon>Vibrionales</taxon>
        <taxon>Vibrionaceae</taxon>
        <taxon>Vibrio</taxon>
    </lineage>
</organism>
<gene>
    <name evidence="7" type="primary">pilB</name>
    <name evidence="7" type="ORF">JYA62_00330</name>
</gene>
<evidence type="ECO:0000256" key="5">
    <source>
        <dbReference type="ARBA" id="ARBA00022840"/>
    </source>
</evidence>
<dbReference type="NCBIfam" id="TIGR02538">
    <property type="entry name" value="type_IV_pilB"/>
    <property type="match status" value="1"/>
</dbReference>
<proteinExistence type="inferred from homology"/>
<dbReference type="InterPro" id="IPR001482">
    <property type="entry name" value="T2SS/T4SS_dom"/>
</dbReference>
<dbReference type="EMBL" id="JAFHLB010000001">
    <property type="protein sequence ID" value="MBN3576114.1"/>
    <property type="molecule type" value="Genomic_DNA"/>
</dbReference>